<dbReference type="InterPro" id="IPR041685">
    <property type="entry name" value="AAA_GajA/Old/RecF-like"/>
</dbReference>
<comment type="caution">
    <text evidence="2">The sequence shown here is derived from an EMBL/GenBank/DDBJ whole genome shotgun (WGS) entry which is preliminary data.</text>
</comment>
<dbReference type="Proteomes" id="UP000640531">
    <property type="component" value="Unassembled WGS sequence"/>
</dbReference>
<evidence type="ECO:0000313" key="3">
    <source>
        <dbReference type="Proteomes" id="UP000640531"/>
    </source>
</evidence>
<dbReference type="PANTHER" id="PTHR43581">
    <property type="entry name" value="ATP/GTP PHOSPHATASE"/>
    <property type="match status" value="1"/>
</dbReference>
<dbReference type="InterPro" id="IPR027417">
    <property type="entry name" value="P-loop_NTPase"/>
</dbReference>
<evidence type="ECO:0000259" key="1">
    <source>
        <dbReference type="Pfam" id="PF13175"/>
    </source>
</evidence>
<name>A0ABR8FKY9_9NOST</name>
<dbReference type="PANTHER" id="PTHR43581:SF2">
    <property type="entry name" value="EXCINUCLEASE ATPASE SUBUNIT"/>
    <property type="match status" value="1"/>
</dbReference>
<dbReference type="EMBL" id="JACJST010000031">
    <property type="protein sequence ID" value="MBD2570856.1"/>
    <property type="molecule type" value="Genomic_DNA"/>
</dbReference>
<dbReference type="Pfam" id="PF13175">
    <property type="entry name" value="AAA_15"/>
    <property type="match status" value="1"/>
</dbReference>
<reference evidence="2 3" key="1">
    <citation type="journal article" date="2020" name="ISME J.">
        <title>Comparative genomics reveals insights into cyanobacterial evolution and habitat adaptation.</title>
        <authorList>
            <person name="Chen M.Y."/>
            <person name="Teng W.K."/>
            <person name="Zhao L."/>
            <person name="Hu C.X."/>
            <person name="Zhou Y.K."/>
            <person name="Han B.P."/>
            <person name="Song L.R."/>
            <person name="Shu W.S."/>
        </authorList>
    </citation>
    <scope>NUCLEOTIDE SEQUENCE [LARGE SCALE GENOMIC DNA]</scope>
    <source>
        <strain evidence="2 3">FACHB-196</strain>
    </source>
</reference>
<dbReference type="SUPFAM" id="SSF52540">
    <property type="entry name" value="P-loop containing nucleoside triphosphate hydrolases"/>
    <property type="match status" value="1"/>
</dbReference>
<protein>
    <submittedName>
        <fullName evidence="2">AAA family ATPase</fullName>
    </submittedName>
</protein>
<feature type="domain" description="Endonuclease GajA/Old nuclease/RecF-like AAA" evidence="1">
    <location>
        <begin position="18"/>
        <end position="432"/>
    </location>
</feature>
<sequence>MNISNIKSFSVYGLFETDNVQIPFDENIKILVGENGIGKTQVLNLFYYTLTRNFFRLGEFTFDKLILEFHHGKSVEITKLNVDELIKQIYENPIVMDEFDNQIKIKYHNLMIGVEILKKRFIQSKIHLLYTSDNSKPTSEIKKRRGFDIFDIQIGRKKVHIFNSFFNQCEKEIESGTGTSEIMYFPTYRRVEEDLHNLGYNDDELLSQENTLIQFGMDDVQQRFNNIQNTIDRLLKEGFSEMSSEILSQLIEDEENTTDSDFLKNIDNNDVEILLSRVGKRISETKKARIRELLLNKEAKPKDSSLNFFLKKLIEIYSSQKELDNSVKVFRDVCNKYLINKKVFYDESAIRIFIKSEKNSSEIALSKLSSGEKQIISIFSKIYLSESYKRFIVLFDEPELSLSIIWQKQLLPDIINSGKCELLLAVTHSPFIFDNELDKYAIGLDQYIQSPEMIIA</sequence>
<keyword evidence="3" id="KW-1185">Reference proteome</keyword>
<accession>A0ABR8FKY9</accession>
<dbReference type="InterPro" id="IPR051396">
    <property type="entry name" value="Bact_Antivir_Def_Nuclease"/>
</dbReference>
<evidence type="ECO:0000313" key="2">
    <source>
        <dbReference type="EMBL" id="MBD2570856.1"/>
    </source>
</evidence>
<dbReference type="Gene3D" id="3.40.50.300">
    <property type="entry name" value="P-loop containing nucleotide triphosphate hydrolases"/>
    <property type="match status" value="2"/>
</dbReference>
<gene>
    <name evidence="2" type="ORF">H6G59_23765</name>
</gene>
<proteinExistence type="predicted"/>
<organism evidence="2 3">
    <name type="scientific">Anabaena lutea FACHB-196</name>
    <dbReference type="NCBI Taxonomy" id="2692881"/>
    <lineage>
        <taxon>Bacteria</taxon>
        <taxon>Bacillati</taxon>
        <taxon>Cyanobacteriota</taxon>
        <taxon>Cyanophyceae</taxon>
        <taxon>Nostocales</taxon>
        <taxon>Nostocaceae</taxon>
        <taxon>Anabaena</taxon>
    </lineage>
</organism>